<feature type="compositionally biased region" description="Polar residues" evidence="1">
    <location>
        <begin position="1075"/>
        <end position="1086"/>
    </location>
</feature>
<dbReference type="AlphaFoldDB" id="W7A3J8"/>
<evidence type="ECO:0008006" key="4">
    <source>
        <dbReference type="Google" id="ProtNLM"/>
    </source>
</evidence>
<evidence type="ECO:0000313" key="2">
    <source>
        <dbReference type="EMBL" id="EUD67817.1"/>
    </source>
</evidence>
<dbReference type="VEuPathDB" id="PlasmoDB:C922_02006"/>
<dbReference type="EMBL" id="KI965465">
    <property type="protein sequence ID" value="EUD67817.1"/>
    <property type="molecule type" value="Genomic_DNA"/>
</dbReference>
<proteinExistence type="predicted"/>
<sequence length="1223" mass="132899">MLLYRSVPTCTNLKEKINIASFNASQDSSEDREGGSNSSSNVSLDLSKKPNITRTLDANNTSSFVSDQKTKSKGRTIKSSRKHSQHKLSEVNILDKGNDAKVHGNTSVGKSKRSSIQLDESKISSKTNSIIVEDCMDNQDSKTEIKTERNSTEFLNIGENSPHILSRVEKITGSDFSGRLPRTISFKDNLLSTEGNSYSTVKDDFSYVYEPSKADPGRSHLGYYNTPEVLNSYPSGSLTCSGGYSFSPYDERFMIPGRKGDLKHFSTNILSAQGGDHVGANAYASSDLGTFRGDTLGRTYHGDNWGTYRGDNLATYHGDNCGTYHGDYLGAYPSANLGLNPNILNSYEQKNITFSGGVKSSYIPPPFVHPNIVEHPLAKGAEAYKATANERFTPSSVANEMNFTNMYTSHTPIGSNESSRIGTLANYESKGNAYLSDKGSYDVNNASESASLGGGVNLGPPLSRRNVYNTFGNGAPTLVGGFASPSLGGPVSPSLVGPASVAAGGISTTGVLPGGGDMLKFKTAEFLNHADFNFKSSTAEKEEAAPDSLNNVVKADEMVQSEKVKNEVSSLCEQVTSHTDYSRATHTTHVLDKRIVHEGFDTIKIPKYREVEIVEKIVEVPVVHKVNKYINKYEVKEVEKVVKKPINKYVETRVEVPEFHFQDKIVEVPELQEVVKVVEKPEIKERIIYKNKIETKIIPKYIEVPVVKIVNKYESYDDIGEVIKTVPVKKIVEIPNEVIRKVKVPIRKIIEEPNYVPVIKYRDVPIEKIRYVPKIQTVELVKTIPKVIDIPVPVKVPKIKVIDKPFYINKYVDHPVVVPVSKTVKPVYKYGGKKVIEIPIHKPYIVTHDRVVPKDVQNGMSNGRCSVYARKLDLNAFDAAKRNELFSLVNGGSFNLERSVSVGGMGSNIGGMGSMGIGSIGGAGGLHFSKSLNSGPNANVNVAKMDTPYGVDFYSNGVGRGSGLNAPFVGAGGLQSPSNQKGLHRNFTPPISMYNANCDTGRKDGRSSLPFLRNGSNRAEQGSNDLPEGFAESSNLQRRFASSNPVFERSGVANGQAGQGASKETNKGTPEGASESATNMVRNSSGGQCLRRYESSARANVPECVVGGKAGVMAGWGNQKSMRHMDSMRNGSGARNGKRMSYASNMASMKTMTSMNNGACALRSRSPSACSADGISAYVVEYVGDEDKRFKDGGFSNGFSNQLPDEMGSNYSFSGTGMNSKNK</sequence>
<dbReference type="InterPro" id="IPR022086">
    <property type="entry name" value="IMCp"/>
</dbReference>
<feature type="compositionally biased region" description="Polar residues" evidence="1">
    <location>
        <begin position="1032"/>
        <end position="1045"/>
    </location>
</feature>
<feature type="compositionally biased region" description="Polar residues" evidence="1">
    <location>
        <begin position="1014"/>
        <end position="1024"/>
    </location>
</feature>
<accession>W7A3J8</accession>
<feature type="compositionally biased region" description="Polar residues" evidence="1">
    <location>
        <begin position="1197"/>
        <end position="1223"/>
    </location>
</feature>
<dbReference type="RefSeq" id="XP_008815827.1">
    <property type="nucleotide sequence ID" value="XM_008817605.1"/>
</dbReference>
<name>W7A3J8_9APIC</name>
<dbReference type="GeneID" id="20037280"/>
<feature type="compositionally biased region" description="Polar residues" evidence="1">
    <location>
        <begin position="50"/>
        <end position="67"/>
    </location>
</feature>
<dbReference type="OrthoDB" id="365616at2759"/>
<evidence type="ECO:0000256" key="1">
    <source>
        <dbReference type="SAM" id="MobiDB-lite"/>
    </source>
</evidence>
<organism evidence="2 3">
    <name type="scientific">Plasmodium inui San Antonio 1</name>
    <dbReference type="NCBI Taxonomy" id="1237626"/>
    <lineage>
        <taxon>Eukaryota</taxon>
        <taxon>Sar</taxon>
        <taxon>Alveolata</taxon>
        <taxon>Apicomplexa</taxon>
        <taxon>Aconoidasida</taxon>
        <taxon>Haemosporida</taxon>
        <taxon>Plasmodiidae</taxon>
        <taxon>Plasmodium</taxon>
        <taxon>Plasmodium (Plasmodium)</taxon>
    </lineage>
</organism>
<feature type="region of interest" description="Disordered" evidence="1">
    <location>
        <begin position="994"/>
        <end position="1086"/>
    </location>
</feature>
<evidence type="ECO:0000313" key="3">
    <source>
        <dbReference type="Proteomes" id="UP000030640"/>
    </source>
</evidence>
<gene>
    <name evidence="2" type="ORF">C922_02006</name>
</gene>
<keyword evidence="3" id="KW-1185">Reference proteome</keyword>
<dbReference type="Proteomes" id="UP000030640">
    <property type="component" value="Unassembled WGS sequence"/>
</dbReference>
<feature type="compositionally biased region" description="Low complexity" evidence="1">
    <location>
        <begin position="36"/>
        <end position="45"/>
    </location>
</feature>
<feature type="region of interest" description="Disordered" evidence="1">
    <location>
        <begin position="24"/>
        <end position="88"/>
    </location>
</feature>
<dbReference type="Pfam" id="PF12314">
    <property type="entry name" value="IMCp"/>
    <property type="match status" value="1"/>
</dbReference>
<reference evidence="2 3" key="1">
    <citation type="submission" date="2013-02" db="EMBL/GenBank/DDBJ databases">
        <title>The Genome Sequence of Plasmodium inui San Antonio 1.</title>
        <authorList>
            <consortium name="The Broad Institute Genome Sequencing Platform"/>
            <consortium name="The Broad Institute Genome Sequencing Center for Infectious Disease"/>
            <person name="Neafsey D."/>
            <person name="Cheeseman I."/>
            <person name="Volkman S."/>
            <person name="Adams J."/>
            <person name="Walker B."/>
            <person name="Young S.K."/>
            <person name="Zeng Q."/>
            <person name="Gargeya S."/>
            <person name="Fitzgerald M."/>
            <person name="Haas B."/>
            <person name="Abouelleil A."/>
            <person name="Alvarado L."/>
            <person name="Arachchi H.M."/>
            <person name="Berlin A.M."/>
            <person name="Chapman S.B."/>
            <person name="Dewar J."/>
            <person name="Goldberg J."/>
            <person name="Griggs A."/>
            <person name="Gujja S."/>
            <person name="Hansen M."/>
            <person name="Howarth C."/>
            <person name="Imamovic A."/>
            <person name="Larimer J."/>
            <person name="McCowan C."/>
            <person name="Murphy C."/>
            <person name="Neiman D."/>
            <person name="Pearson M."/>
            <person name="Priest M."/>
            <person name="Roberts A."/>
            <person name="Saif S."/>
            <person name="Shea T."/>
            <person name="Sisk P."/>
            <person name="Sykes S."/>
            <person name="Wortman J."/>
            <person name="Nusbaum C."/>
            <person name="Birren B."/>
        </authorList>
    </citation>
    <scope>NUCLEOTIDE SEQUENCE [LARGE SCALE GENOMIC DNA]</scope>
    <source>
        <strain evidence="2 3">San Antonio 1</strain>
    </source>
</reference>
<feature type="region of interest" description="Disordered" evidence="1">
    <location>
        <begin position="1191"/>
        <end position="1223"/>
    </location>
</feature>
<feature type="compositionally biased region" description="Basic residues" evidence="1">
    <location>
        <begin position="71"/>
        <end position="86"/>
    </location>
</feature>
<protein>
    <recommendedName>
        <fullName evidence="4">Inner membrane complex protein 1f</fullName>
    </recommendedName>
</protein>